<evidence type="ECO:0000256" key="1">
    <source>
        <dbReference type="SAM" id="MobiDB-lite"/>
    </source>
</evidence>
<dbReference type="Proteomes" id="UP000693946">
    <property type="component" value="Linkage Group LG9"/>
</dbReference>
<accession>A0AAV6PUN3</accession>
<reference evidence="2 3" key="1">
    <citation type="journal article" date="2021" name="Sci. Rep.">
        <title>Chromosome anchoring in Senegalese sole (Solea senegalensis) reveals sex-associated markers and genome rearrangements in flatfish.</title>
        <authorList>
            <person name="Guerrero-Cozar I."/>
            <person name="Gomez-Garrido J."/>
            <person name="Berbel C."/>
            <person name="Martinez-Blanch J.F."/>
            <person name="Alioto T."/>
            <person name="Claros M.G."/>
            <person name="Gagnaire P.A."/>
            <person name="Manchado M."/>
        </authorList>
    </citation>
    <scope>NUCLEOTIDE SEQUENCE [LARGE SCALE GENOMIC DNA]</scope>
    <source>
        <strain evidence="2">Sse05_10M</strain>
    </source>
</reference>
<dbReference type="AlphaFoldDB" id="A0AAV6PUN3"/>
<name>A0AAV6PUN3_SOLSE</name>
<dbReference type="EMBL" id="JAGKHQ010000021">
    <property type="protein sequence ID" value="KAG7475344.1"/>
    <property type="molecule type" value="Genomic_DNA"/>
</dbReference>
<sequence>MPASCAHQRRSVRRSVPAALRCSAGKRLRSGSQWKHKRSQHRVTVRQTCPPPCPPSPSSVTSLTCACSHLRHVRLWCGSHAQSLR</sequence>
<keyword evidence="3" id="KW-1185">Reference proteome</keyword>
<evidence type="ECO:0000313" key="2">
    <source>
        <dbReference type="EMBL" id="KAG7475344.1"/>
    </source>
</evidence>
<evidence type="ECO:0000313" key="3">
    <source>
        <dbReference type="Proteomes" id="UP000693946"/>
    </source>
</evidence>
<feature type="compositionally biased region" description="Basic residues" evidence="1">
    <location>
        <begin position="30"/>
        <end position="44"/>
    </location>
</feature>
<proteinExistence type="predicted"/>
<gene>
    <name evidence="2" type="ORF">JOB18_029765</name>
</gene>
<feature type="region of interest" description="Disordered" evidence="1">
    <location>
        <begin position="30"/>
        <end position="50"/>
    </location>
</feature>
<organism evidence="2 3">
    <name type="scientific">Solea senegalensis</name>
    <name type="common">Senegalese sole</name>
    <dbReference type="NCBI Taxonomy" id="28829"/>
    <lineage>
        <taxon>Eukaryota</taxon>
        <taxon>Metazoa</taxon>
        <taxon>Chordata</taxon>
        <taxon>Craniata</taxon>
        <taxon>Vertebrata</taxon>
        <taxon>Euteleostomi</taxon>
        <taxon>Actinopterygii</taxon>
        <taxon>Neopterygii</taxon>
        <taxon>Teleostei</taxon>
        <taxon>Neoteleostei</taxon>
        <taxon>Acanthomorphata</taxon>
        <taxon>Carangaria</taxon>
        <taxon>Pleuronectiformes</taxon>
        <taxon>Pleuronectoidei</taxon>
        <taxon>Soleidae</taxon>
        <taxon>Solea</taxon>
    </lineage>
</organism>
<comment type="caution">
    <text evidence="2">The sequence shown here is derived from an EMBL/GenBank/DDBJ whole genome shotgun (WGS) entry which is preliminary data.</text>
</comment>
<protein>
    <submittedName>
        <fullName evidence="2">Uncharacterized protein</fullName>
    </submittedName>
</protein>